<keyword evidence="1" id="KW-0812">Transmembrane</keyword>
<accession>X1KE53</accession>
<keyword evidence="1" id="KW-0472">Membrane</keyword>
<dbReference type="EMBL" id="BARU01040153">
    <property type="protein sequence ID" value="GAH88444.1"/>
    <property type="molecule type" value="Genomic_DNA"/>
</dbReference>
<organism evidence="2">
    <name type="scientific">marine sediment metagenome</name>
    <dbReference type="NCBI Taxonomy" id="412755"/>
    <lineage>
        <taxon>unclassified sequences</taxon>
        <taxon>metagenomes</taxon>
        <taxon>ecological metagenomes</taxon>
    </lineage>
</organism>
<evidence type="ECO:0000313" key="2">
    <source>
        <dbReference type="EMBL" id="GAH88444.1"/>
    </source>
</evidence>
<evidence type="ECO:0000256" key="1">
    <source>
        <dbReference type="SAM" id="Phobius"/>
    </source>
</evidence>
<keyword evidence="1" id="KW-1133">Transmembrane helix</keyword>
<sequence>MPAGLLFVVIYGGFMKDIAAPYEGYPLWAASMIWVILAVTLGLSFVLQAIKTKTPKEVSGK</sequence>
<gene>
    <name evidence="2" type="ORF">S03H2_62123</name>
</gene>
<feature type="transmembrane region" description="Helical" evidence="1">
    <location>
        <begin position="25"/>
        <end position="47"/>
    </location>
</feature>
<comment type="caution">
    <text evidence="2">The sequence shown here is derived from an EMBL/GenBank/DDBJ whole genome shotgun (WGS) entry which is preliminary data.</text>
</comment>
<protein>
    <submittedName>
        <fullName evidence="2">Uncharacterized protein</fullName>
    </submittedName>
</protein>
<dbReference type="AlphaFoldDB" id="X1KE53"/>
<name>X1KE53_9ZZZZ</name>
<reference evidence="2" key="1">
    <citation type="journal article" date="2014" name="Front. Microbiol.">
        <title>High frequency of phylogenetically diverse reductive dehalogenase-homologous genes in deep subseafloor sedimentary metagenomes.</title>
        <authorList>
            <person name="Kawai M."/>
            <person name="Futagami T."/>
            <person name="Toyoda A."/>
            <person name="Takaki Y."/>
            <person name="Nishi S."/>
            <person name="Hori S."/>
            <person name="Arai W."/>
            <person name="Tsubouchi T."/>
            <person name="Morono Y."/>
            <person name="Uchiyama I."/>
            <person name="Ito T."/>
            <person name="Fujiyama A."/>
            <person name="Inagaki F."/>
            <person name="Takami H."/>
        </authorList>
    </citation>
    <scope>NUCLEOTIDE SEQUENCE</scope>
    <source>
        <strain evidence="2">Expedition CK06-06</strain>
    </source>
</reference>
<proteinExistence type="predicted"/>